<evidence type="ECO:0000256" key="1">
    <source>
        <dbReference type="ARBA" id="ARBA00011073"/>
    </source>
</evidence>
<dbReference type="GO" id="GO:0006508">
    <property type="term" value="P:proteolysis"/>
    <property type="evidence" value="ECO:0007669"/>
    <property type="project" value="UniProtKB-KW"/>
</dbReference>
<dbReference type="PANTHER" id="PTHR43399:SF4">
    <property type="entry name" value="CELL WALL-ASSOCIATED PROTEASE"/>
    <property type="match status" value="1"/>
</dbReference>
<dbReference type="Gene3D" id="3.40.50.200">
    <property type="entry name" value="Peptidase S8/S53 domain"/>
    <property type="match status" value="1"/>
</dbReference>
<comment type="catalytic activity">
    <reaction evidence="5">
        <text>Hydrolysis of proteins with broad specificity for peptide bonds, and a preference for a large uncharged residue in P1. Hydrolyzes peptide amides.</text>
        <dbReference type="EC" id="3.4.21.62"/>
    </reaction>
</comment>
<feature type="region of interest" description="Disordered" evidence="8">
    <location>
        <begin position="679"/>
        <end position="742"/>
    </location>
</feature>
<dbReference type="InterPro" id="IPR000209">
    <property type="entry name" value="Peptidase_S8/S53_dom"/>
</dbReference>
<dbReference type="InterPro" id="IPR036852">
    <property type="entry name" value="Peptidase_S8/S53_dom_sf"/>
</dbReference>
<organism evidence="10 11">
    <name type="scientific">Thalassiosira oceanica</name>
    <name type="common">Marine diatom</name>
    <dbReference type="NCBI Taxonomy" id="159749"/>
    <lineage>
        <taxon>Eukaryota</taxon>
        <taxon>Sar</taxon>
        <taxon>Stramenopiles</taxon>
        <taxon>Ochrophyta</taxon>
        <taxon>Bacillariophyta</taxon>
        <taxon>Coscinodiscophyceae</taxon>
        <taxon>Thalassiosirophycidae</taxon>
        <taxon>Thalassiosirales</taxon>
        <taxon>Thalassiosiraceae</taxon>
        <taxon>Thalassiosira</taxon>
    </lineage>
</organism>
<sequence>MLSSTAVWVQSEKQTMDDAATLQKVASEIEGEEYIVQPVTASLKMMKGSVDRMQKAEIFADPAAEPTLDVLLCPGVAMKGDVMPAGDGASEESGETTTITIEDVDSPEGTAETSFILETDEEEIPDWMVRDILSELMPTTVASKLASTMEETVFLLSEAYGNRTSAAAAGDDPEDIVAANSRSKLWKGLVSDYQKSGMCDAVYSSRLSWSVVRASDPDNDSSVVHVRFNATGASEYDAGCLMTLSLAIANHPDVCTVELRERFKTANHIARWLTQSEVQDSTPFLDAGIDGSGQVVAISDTGVDLDHCYFRDGGGNAPGRGSVNLAARKVVQYVPFVDDNDYKYGHGTHVAGTAAGKRLDGTGMAEGAAPAAKIAFADVGDSAGNLRLPLDRQLLQTGRPHAQVHSASWGSDFNFYTTQARNFDQHMFENDEFLIVVAAGNSGHGDAPNTVGSPATAKNVIAVGAHHSTGGSNPRGSLGPSYIADFSSRGPTSDGRTKPDILATGMAVVSAGALPDVFGECDPSRPPSPGGKSDGLLSLQGTSMAAPLVSGTALLVRQYFVDGYYPTGARDGTAPLVSNPTGALIKAVIMNSGQWLTGVDNGAAGVTPVAPYDNAQNFGRLSLQDALYLPGRTNMQITAFDRRAVEDGTSVSETVVVDKSDGCAYDKLVVTLVWTEPGPAGVHEVRPERPRPHRHDRREDLLPQRTGRAGRRQQRREGRREGRARRDRGGDNGGGVEPDPAVPAVLARRDWVLRGSGQHELRGPVQRVRLRHFLQQEEEHDNHGDLHPGGGIAAVRRVVLLQEEEGEWLG</sequence>
<evidence type="ECO:0000256" key="2">
    <source>
        <dbReference type="ARBA" id="ARBA00022670"/>
    </source>
</evidence>
<dbReference type="Pfam" id="PF00082">
    <property type="entry name" value="Peptidase_S8"/>
    <property type="match status" value="1"/>
</dbReference>
<name>K0RAT4_THAOC</name>
<dbReference type="InterPro" id="IPR022398">
    <property type="entry name" value="Peptidase_S8_His-AS"/>
</dbReference>
<evidence type="ECO:0000259" key="9">
    <source>
        <dbReference type="Pfam" id="PF00082"/>
    </source>
</evidence>
<dbReference type="PROSITE" id="PS00137">
    <property type="entry name" value="SUBTILASE_HIS"/>
    <property type="match status" value="1"/>
</dbReference>
<reference evidence="10 11" key="1">
    <citation type="journal article" date="2012" name="Genome Biol.">
        <title>Genome and low-iron response of an oceanic diatom adapted to chronic iron limitation.</title>
        <authorList>
            <person name="Lommer M."/>
            <person name="Specht M."/>
            <person name="Roy A.S."/>
            <person name="Kraemer L."/>
            <person name="Andreson R."/>
            <person name="Gutowska M.A."/>
            <person name="Wolf J."/>
            <person name="Bergner S.V."/>
            <person name="Schilhabel M.B."/>
            <person name="Klostermeier U.C."/>
            <person name="Beiko R.G."/>
            <person name="Rosenstiel P."/>
            <person name="Hippler M."/>
            <person name="Laroche J."/>
        </authorList>
    </citation>
    <scope>NUCLEOTIDE SEQUENCE [LARGE SCALE GENOMIC DNA]</scope>
    <source>
        <strain evidence="10 11">CCMP1005</strain>
    </source>
</reference>
<dbReference type="GO" id="GO:0004252">
    <property type="term" value="F:serine-type endopeptidase activity"/>
    <property type="evidence" value="ECO:0007669"/>
    <property type="project" value="UniProtKB-UniRule"/>
</dbReference>
<accession>K0RAT4</accession>
<keyword evidence="2 7" id="KW-0645">Protease</keyword>
<keyword evidence="11" id="KW-1185">Reference proteome</keyword>
<comment type="caution">
    <text evidence="10">The sequence shown here is derived from an EMBL/GenBank/DDBJ whole genome shotgun (WGS) entry which is preliminary data.</text>
</comment>
<evidence type="ECO:0000256" key="5">
    <source>
        <dbReference type="ARBA" id="ARBA00023529"/>
    </source>
</evidence>
<dbReference type="InterPro" id="IPR023828">
    <property type="entry name" value="Peptidase_S8_Ser-AS"/>
</dbReference>
<feature type="active site" description="Charge relay system" evidence="7">
    <location>
        <position position="300"/>
    </location>
</feature>
<dbReference type="EC" id="3.4.21.62" evidence="6"/>
<dbReference type="Proteomes" id="UP000266841">
    <property type="component" value="Unassembled WGS sequence"/>
</dbReference>
<keyword evidence="3 7" id="KW-0378">Hydrolase</keyword>
<evidence type="ECO:0000313" key="11">
    <source>
        <dbReference type="Proteomes" id="UP000266841"/>
    </source>
</evidence>
<dbReference type="PRINTS" id="PR00723">
    <property type="entry name" value="SUBTILISIN"/>
</dbReference>
<dbReference type="SUPFAM" id="SSF52743">
    <property type="entry name" value="Subtilisin-like"/>
    <property type="match status" value="1"/>
</dbReference>
<dbReference type="eggNOG" id="ENOG502T47B">
    <property type="taxonomic scope" value="Eukaryota"/>
</dbReference>
<gene>
    <name evidence="10" type="ORF">THAOC_30109</name>
</gene>
<evidence type="ECO:0000256" key="8">
    <source>
        <dbReference type="SAM" id="MobiDB-lite"/>
    </source>
</evidence>
<dbReference type="OrthoDB" id="10256524at2759"/>
<evidence type="ECO:0000313" key="10">
    <source>
        <dbReference type="EMBL" id="EJK50788.1"/>
    </source>
</evidence>
<evidence type="ECO:0000256" key="4">
    <source>
        <dbReference type="ARBA" id="ARBA00022825"/>
    </source>
</evidence>
<evidence type="ECO:0000256" key="3">
    <source>
        <dbReference type="ARBA" id="ARBA00022801"/>
    </source>
</evidence>
<evidence type="ECO:0000256" key="7">
    <source>
        <dbReference type="PROSITE-ProRule" id="PRU01240"/>
    </source>
</evidence>
<dbReference type="AlphaFoldDB" id="K0RAT4"/>
<dbReference type="InterPro" id="IPR034058">
    <property type="entry name" value="TagA/B/C/D_pept_dom"/>
</dbReference>
<dbReference type="CDD" id="cd04842">
    <property type="entry name" value="Peptidases_S8_Kp43_protease"/>
    <property type="match status" value="1"/>
</dbReference>
<evidence type="ECO:0000256" key="6">
    <source>
        <dbReference type="ARBA" id="ARBA00023619"/>
    </source>
</evidence>
<dbReference type="InterPro" id="IPR015500">
    <property type="entry name" value="Peptidase_S8_subtilisin-rel"/>
</dbReference>
<feature type="active site" description="Charge relay system" evidence="7">
    <location>
        <position position="346"/>
    </location>
</feature>
<dbReference type="PROSITE" id="PS00138">
    <property type="entry name" value="SUBTILASE_SER"/>
    <property type="match status" value="1"/>
</dbReference>
<dbReference type="InterPro" id="IPR051048">
    <property type="entry name" value="Peptidase_S8/S53_subtilisin"/>
</dbReference>
<keyword evidence="4 7" id="KW-0720">Serine protease</keyword>
<comment type="similarity">
    <text evidence="1 7">Belongs to the peptidase S8 family.</text>
</comment>
<protein>
    <recommendedName>
        <fullName evidence="6">subtilisin</fullName>
        <ecNumber evidence="6">3.4.21.62</ecNumber>
    </recommendedName>
</protein>
<feature type="domain" description="Peptidase S8/S53" evidence="9">
    <location>
        <begin position="291"/>
        <end position="592"/>
    </location>
</feature>
<feature type="active site" description="Charge relay system" evidence="7">
    <location>
        <position position="543"/>
    </location>
</feature>
<dbReference type="EMBL" id="AGNL01042951">
    <property type="protein sequence ID" value="EJK50788.1"/>
    <property type="molecule type" value="Genomic_DNA"/>
</dbReference>
<dbReference type="PANTHER" id="PTHR43399">
    <property type="entry name" value="SUBTILISIN-RELATED"/>
    <property type="match status" value="1"/>
</dbReference>
<dbReference type="PROSITE" id="PS51892">
    <property type="entry name" value="SUBTILASE"/>
    <property type="match status" value="1"/>
</dbReference>
<proteinExistence type="inferred from homology"/>